<feature type="region of interest" description="Disordered" evidence="1">
    <location>
        <begin position="49"/>
        <end position="68"/>
    </location>
</feature>
<feature type="region of interest" description="Disordered" evidence="1">
    <location>
        <begin position="2763"/>
        <end position="2788"/>
    </location>
</feature>
<dbReference type="RefSeq" id="WP_274690237.1">
    <property type="nucleotide sequence ID" value="NZ_JAPMOU010000026.1"/>
</dbReference>
<feature type="region of interest" description="Disordered" evidence="1">
    <location>
        <begin position="1"/>
        <end position="39"/>
    </location>
</feature>
<keyword evidence="2" id="KW-0812">Transmembrane</keyword>
<feature type="transmembrane region" description="Helical" evidence="2">
    <location>
        <begin position="2430"/>
        <end position="2449"/>
    </location>
</feature>
<evidence type="ECO:0000256" key="2">
    <source>
        <dbReference type="SAM" id="Phobius"/>
    </source>
</evidence>
<feature type="non-terminal residue" evidence="3">
    <location>
        <position position="2788"/>
    </location>
</feature>
<evidence type="ECO:0000313" key="4">
    <source>
        <dbReference type="Proteomes" id="UP001528823"/>
    </source>
</evidence>
<sequence length="2788" mass="306027">MPTTPTVDHPNAVNQANDLGFEDTPDQQPLRRNSPSRQGFRKLAKRLGPMVAAGTSQESTSHRASRRASTVIADSQQQFSGHQYSTSTSSSDQQVTQFKKPLLSRLKLVVSLVSGDKLNVELPKNIDIKQVKVSGNGEQLWILSKKGTLYQFNRGAEGKGELQYNQGFSALLNQGNNRYQAIETAQDGTLYSVDNVGYLYQAKQDKGVTSISRSSDASFAKLILQDKVSAKGSNYQQVKPKLDLALAQGHLKVLSNGVEQGIQTVQALSPQFVGQAAGIYTAADGQRWLLENNQLFKWNVNQQQWESGHDKTVSQLRVGGDGQLYALSERREILRLNNNSTVSVYRLTTANKLIQDFTVQQNQQIAFIDTEQHYSFTSTAARLVTTPVVLPDEVKATALINNNNERWLLGENQQLYRVTSGSAQPQVVGLPEGVDGVVRFERVMTDAGPQLQIAAKKDGRLQQYIYVNDNWQVGIALDSAALFVNSEGLSKAVIGHSGFVQTRDGERYAIHNGELHYQRADDGRWHSTGVHNLSQLKLGGDGQLYALRGINELVTINQKTKSVQYGLPAAKHWGNDRQQTQFTPDSLTIANHAVSDFTVGRDGQIHFLDHQGQLYEYNKNNQQANIITPAPRLTAISSNKQGQLVGLTGEGEILKQTDTNWRHVFTASGQKVLGLNQTSTGELAVMLENQASGDSQLAIRKTLNSQGQLIDISQEAIIDKLFQRLKQQDVDQVRLPGTGLTAKGNFAFVGVESGNPNSEGINTKDYLTAHLYHKKTNWLHWPRPLKAIGYHFQHRARGREGLKSLYSEIGNNFNQLVQHLSVKQSGQQQTLSARIEQTLNAGRITQEQKDQLLGLKQQLEAETLSYLTRLGKKKGLLTESGEVNQQFTGNTKAKVGRFLNPRITSQDLTKELNQLWENYQGDESNSALSKIKQQLKLMQEKGLYLRHPGQNNGFTRRDYDDNVGLLTARVVQNSNTLADLDNLIKVINGTKESHFKSDEVKQLITELQDGYDSSAIKKFSDMGFSNLDRLESSYDAVRFFSKAFSKTHHPVYQNALNTFGSETPEQLKNNLHDAITHLKKGETLTFDRNYSGGSAPFFMINKLQQLVSPIGIELEPGVKAERHYGLSFEKTDKGIKVAFVRDMSIPANVTAGGYFGTPGVASARVGGVLNPTLKHDKNNQLAFEIDNGKVEQFLNDLTQGKLKPTQLLAQGHDYAVKRGHKWGFDLDLHAVAEARLTGSGSTASGENTGTDGVTDVNGWARAKGGIKFTVNVLSANKDRSTTTKDNGEQTQSHSSNRPRFLTKAGLDVEATSHFKFGVDHDEFSTNALSYSAGAKWSGSVESKTSKSYDVTAKPAEQVKLVEWQAIVGQLQTQFKDDLTSQQQQILNRVANSKSENEAGAAEAIKQLQGLDFSQALTKLDAAGSDSARQTLQQLESLTIQQQLADQGKYTISDVSFGKTMSNLSRLDERSLLGWAGAQFNPGHQQQSSSRTLHEWMDKHPELKTLVNTLKQSDATEAKITLELTEHAKLKVARLMASNDPEASIQLATLLNDRTQFRIKSIEVSASAKNNSAFGQSIGLANFKSAAATSIKKKLGKISFNYDNNHTTPNGYQLEGELLTKIPRHLTTVLNNFEQTHQQRLLNVADSVNQHNMNALVADPIQAARAALLGQLSELGINQVTPAEIKGMARRTQELFSQLLASDQSALLTQLINGPVDNRATALKQITDILTELKLQQPKLNPYQQQLYQRAHLASQRHADVTRLLTQATNQVASTESQAPGTILQFVRGRLAYQNRLLTQTEAMQVVRHFGDQILQKMQSGYSGFATFDGESPFNGEAVQRIVQRQENANSIQPRIGQSPRLRTLKVGDLIHLLISGELTLNRLNPAQRLLINEYFPGDRTSQQQQLQALADNPAKLAAIIHQANQFSPAELVASDRLTGSTGQRGLEYLLSWDQFVLEGATKFKQQVAPNAKVNFAPQSLYVQLSQSNQPKGRCTGLAMAYLQLLSQDNGVAKKNKLFETLVTHSAIYQQSMDEGVSNKEVADANRFATLIDQLHATSQTGGNNNPLQAVGDLTVSDLVGRLAAKGDQYLVLNTGNHSLAVAKKGEQFFFYDPNFADVEVASTTNLHQVLTKHLNLSLSSQANQSLAQLYQTKQTHNKPTFSVFQLDSDNTALAQQAAKLNQFVNTEQLMTERDRLAQLGEAEFNGQKIKWTTLYDMGASVAGRRLTTADAQAMQQAGNVNQLQFDRSQLGEFVTQRVQTLDNTLTPAAQWLKSVIQQQGSETTQTLLTHLTEGQTTTIADDFINAVDRHINSQLNVSPDFWQSLTTKVKANSHLATANAVSNKVGKGLQGYGYYQNIMGIFNALRRSNQPGVDQSEINKEIGLAAGGLAADLLEPLAEKGLQKAGLSLVNRFGQSASTAGKFASKLGTGLMRAGGAVLGVLTSGFDIYSAVDSFKKLASETDPKKRQDLIVNGSLSVSGAVVGIATAIAIGIGGTAAAVAGPIGVAVAAVLAIGGQIYNAVRQVDEIDDYISLSTGERLRSGWLAFWGKQLDESVLRRYGKAKAETEGRKLFDKTLREGSAGQLESMLDNVDTLVYSKGKVEVKDRSYYTYEERESAGMGFAQTMRRWTEKVYHPRFDPALKESDDNVDLTSGVAGHFQARAYQDQTDKHGNKIKKEVDTNAADNLKVKSFENAGSNAAAVQATQQDDKKAAFINLGEGNDTAKGFTHKRNIFIVGEGEKTFTGGKKDDAFIISGSRAPNKTSQLTAGEGNDTVIAQGDLTDRTEDT</sequence>
<evidence type="ECO:0000256" key="1">
    <source>
        <dbReference type="SAM" id="MobiDB-lite"/>
    </source>
</evidence>
<organism evidence="3 4">
    <name type="scientific">Spartinivicinus poritis</name>
    <dbReference type="NCBI Taxonomy" id="2994640"/>
    <lineage>
        <taxon>Bacteria</taxon>
        <taxon>Pseudomonadati</taxon>
        <taxon>Pseudomonadota</taxon>
        <taxon>Gammaproteobacteria</taxon>
        <taxon>Oceanospirillales</taxon>
        <taxon>Zooshikellaceae</taxon>
        <taxon>Spartinivicinus</taxon>
    </lineage>
</organism>
<reference evidence="3 4" key="1">
    <citation type="submission" date="2022-11" db="EMBL/GenBank/DDBJ databases">
        <title>Spartinivicinus poritis sp. nov., isolated from scleractinian coral Porites lutea.</title>
        <authorList>
            <person name="Zhang G."/>
            <person name="Cai L."/>
            <person name="Wei Q."/>
        </authorList>
    </citation>
    <scope>NUCLEOTIDE SEQUENCE [LARGE SCALE GENOMIC DNA]</scope>
    <source>
        <strain evidence="3 4">A2-2</strain>
    </source>
</reference>
<feature type="compositionally biased region" description="Basic and acidic residues" evidence="1">
    <location>
        <begin position="1277"/>
        <end position="1287"/>
    </location>
</feature>
<feature type="compositionally biased region" description="Polar residues" evidence="1">
    <location>
        <begin position="1288"/>
        <end position="1297"/>
    </location>
</feature>
<dbReference type="Pfam" id="PF11725">
    <property type="entry name" value="AvrE_T3Es"/>
    <property type="match status" value="1"/>
</dbReference>
<keyword evidence="4" id="KW-1185">Reference proteome</keyword>
<proteinExistence type="predicted"/>
<dbReference type="Proteomes" id="UP001528823">
    <property type="component" value="Unassembled WGS sequence"/>
</dbReference>
<name>A0ABT5UFP2_9GAMM</name>
<feature type="region of interest" description="Disordered" evidence="1">
    <location>
        <begin position="1277"/>
        <end position="1299"/>
    </location>
</feature>
<evidence type="ECO:0000313" key="3">
    <source>
        <dbReference type="EMBL" id="MDE1463904.1"/>
    </source>
</evidence>
<gene>
    <name evidence="3" type="ORF">ORQ98_18280</name>
</gene>
<dbReference type="Gene3D" id="3.90.70.20">
    <property type="match status" value="1"/>
</dbReference>
<keyword evidence="2" id="KW-0472">Membrane</keyword>
<keyword evidence="2" id="KW-1133">Transmembrane helix</keyword>
<feature type="transmembrane region" description="Helical" evidence="2">
    <location>
        <begin position="2470"/>
        <end position="2491"/>
    </location>
</feature>
<dbReference type="InterPro" id="IPR021085">
    <property type="entry name" value="AvrE_T3Es"/>
</dbReference>
<comment type="caution">
    <text evidence="3">The sequence shown here is derived from an EMBL/GenBank/DDBJ whole genome shotgun (WGS) entry which is preliminary data.</text>
</comment>
<dbReference type="CDD" id="cd20495">
    <property type="entry name" value="C58_PaToxP-like"/>
    <property type="match status" value="1"/>
</dbReference>
<feature type="compositionally biased region" description="Polar residues" evidence="1">
    <location>
        <begin position="1"/>
        <end position="17"/>
    </location>
</feature>
<feature type="compositionally biased region" description="Polar residues" evidence="1">
    <location>
        <begin position="26"/>
        <end position="37"/>
    </location>
</feature>
<accession>A0ABT5UFP2</accession>
<dbReference type="EMBL" id="JAPMOU010000026">
    <property type="protein sequence ID" value="MDE1463904.1"/>
    <property type="molecule type" value="Genomic_DNA"/>
</dbReference>
<protein>
    <submittedName>
        <fullName evidence="3">AvrE-family type 3 secretion system effector</fullName>
    </submittedName>
</protein>
<feature type="transmembrane region" description="Helical" evidence="2">
    <location>
        <begin position="2497"/>
        <end position="2515"/>
    </location>
</feature>